<proteinExistence type="predicted"/>
<evidence type="ECO:0000313" key="2">
    <source>
        <dbReference type="EMBL" id="KLT42585.1"/>
    </source>
</evidence>
<dbReference type="AlphaFoldDB" id="A0A0J0XN83"/>
<evidence type="ECO:0000313" key="3">
    <source>
        <dbReference type="Proteomes" id="UP000053611"/>
    </source>
</evidence>
<dbReference type="EMBL" id="KQ087203">
    <property type="protein sequence ID" value="KLT42585.1"/>
    <property type="molecule type" value="Genomic_DNA"/>
</dbReference>
<feature type="compositionally biased region" description="Pro residues" evidence="1">
    <location>
        <begin position="527"/>
        <end position="542"/>
    </location>
</feature>
<name>A0A0J0XN83_9TREE</name>
<feature type="compositionally biased region" description="Low complexity" evidence="1">
    <location>
        <begin position="439"/>
        <end position="457"/>
    </location>
</feature>
<feature type="region of interest" description="Disordered" evidence="1">
    <location>
        <begin position="847"/>
        <end position="871"/>
    </location>
</feature>
<reference evidence="2 3" key="1">
    <citation type="submission" date="2015-03" db="EMBL/GenBank/DDBJ databases">
        <title>Genomics and transcriptomics of the oil-accumulating basidiomycete yeast T. oleaginosus allow insights into substrate utilization and the diverse evolutionary trajectories of mating systems in fungi.</title>
        <authorList>
            <consortium name="DOE Joint Genome Institute"/>
            <person name="Kourist R."/>
            <person name="Kracht O."/>
            <person name="Bracharz F."/>
            <person name="Lipzen A."/>
            <person name="Nolan M."/>
            <person name="Ohm R."/>
            <person name="Grigoriev I."/>
            <person name="Sun S."/>
            <person name="Heitman J."/>
            <person name="Bruck T."/>
            <person name="Nowrousian M."/>
        </authorList>
    </citation>
    <scope>NUCLEOTIDE SEQUENCE [LARGE SCALE GENOMIC DNA]</scope>
    <source>
        <strain evidence="2 3">IBC0246</strain>
    </source>
</reference>
<feature type="region of interest" description="Disordered" evidence="1">
    <location>
        <begin position="521"/>
        <end position="543"/>
    </location>
</feature>
<feature type="region of interest" description="Disordered" evidence="1">
    <location>
        <begin position="436"/>
        <end position="457"/>
    </location>
</feature>
<organism evidence="2 3">
    <name type="scientific">Cutaneotrichosporon oleaginosum</name>
    <dbReference type="NCBI Taxonomy" id="879819"/>
    <lineage>
        <taxon>Eukaryota</taxon>
        <taxon>Fungi</taxon>
        <taxon>Dikarya</taxon>
        <taxon>Basidiomycota</taxon>
        <taxon>Agaricomycotina</taxon>
        <taxon>Tremellomycetes</taxon>
        <taxon>Trichosporonales</taxon>
        <taxon>Trichosporonaceae</taxon>
        <taxon>Cutaneotrichosporon</taxon>
    </lineage>
</organism>
<accession>A0A0J0XN83</accession>
<keyword evidence="3" id="KW-1185">Reference proteome</keyword>
<dbReference type="GeneID" id="28988020"/>
<sequence>MSHAYNLFLMLRCSRSTSRIAIRFCASHLLHSHVHIPSKPPSLAPTLRYHYPSITMLVGSNSPGPESASTHTTSTLALPSKPPLVLDPMPSFPLPSRTKACDASPAEDSFQPSPPISSGSPSVSVPSTPSSNVLLASLLSDASAGRGTSFEGSLQCGTVHVSPGDKPLSAFARATPVRVFMHHRPPISGVPASSPLHENTHLDEQIHEATVDALAMMDLEEHAALVASDAVAQGTWLETTLRRAKLDFTASPIKLPKASKAQEYTIPGSTQPLWVVALRAPVSERVQLTETPSSRRGLPAPIPSAGQGVVLVDMNGRSQHEQDANNTPRRGSKRLAATKWRDPELAPPQKTDPPRTADEVARMMARLPTNASTPMEAVIRANRGLSVSERAIVQASPSATDAWRREVIRLWKVKRGWLTESGPALGWQGDSTAEFAPKALSSPSPADSGPSARASSATAASLLENPFNNQNIPSRTCNAFAAQLRRGIRPPLEPRESVRCSPTRNCRNNTPLETSARTSILTSPLPSLKPPWEPQPESPTPRPRAHVVNVDHILALASTKPPPRAASHNHAARKQEIYLEAESMRVQRRYNQPMTLEAWVTYARKIEADAAEDTVRLKAEIRSRVTASRRRHEQEYTIHATVRGAHQWAHVAPLASGLSPCVKFLRLTKEYPKWVVGHGVTRLSINDTKAPCHGCAGIAKDKELWAWLKLQLKSGRLDPDLAATTQHDAVYLGKYLSRRAKEKHVCPETPLDCMPEDAVTLLELRIFYGLGDTPTIPCLFWSCPAAYDAAAVKLVRIRSHVDLRHGPVDPLFLKCINNRTSTLRKELYALGAFVGWLPLDYGSEPNDSAARPHHSKQYLSSKRTPERKPTGPDWLSYRQTYSLLGPDASFWYDRLDRGIVMFNACYSPGDALHMTPLTTTPLRNKHIARGVEHLGAVYNLVSLSGPRWRTFEDDLAAVIFPPEFAGTSVPVIAVRKSEPNLAQSLSNALFELAVRVQAW</sequence>
<feature type="region of interest" description="Disordered" evidence="1">
    <location>
        <begin position="96"/>
        <end position="127"/>
    </location>
</feature>
<feature type="region of interest" description="Disordered" evidence="1">
    <location>
        <begin position="60"/>
        <end position="82"/>
    </location>
</feature>
<feature type="compositionally biased region" description="Low complexity" evidence="1">
    <location>
        <begin position="116"/>
        <end position="127"/>
    </location>
</feature>
<protein>
    <submittedName>
        <fullName evidence="2">Uncharacterized protein</fullName>
    </submittedName>
</protein>
<feature type="compositionally biased region" description="Low complexity" evidence="1">
    <location>
        <begin position="67"/>
        <end position="79"/>
    </location>
</feature>
<dbReference type="Proteomes" id="UP000053611">
    <property type="component" value="Unassembled WGS sequence"/>
</dbReference>
<dbReference type="RefSeq" id="XP_018279076.1">
    <property type="nucleotide sequence ID" value="XM_018427417.1"/>
</dbReference>
<feature type="region of interest" description="Disordered" evidence="1">
    <location>
        <begin position="319"/>
        <end position="356"/>
    </location>
</feature>
<evidence type="ECO:0000256" key="1">
    <source>
        <dbReference type="SAM" id="MobiDB-lite"/>
    </source>
</evidence>
<gene>
    <name evidence="2" type="ORF">CC85DRAFT_79329</name>
</gene>